<dbReference type="STRING" id="371042.NG99_04540"/>
<dbReference type="AlphaFoldDB" id="A0A0A3Z873"/>
<accession>A0A0A3Z873</accession>
<evidence type="ECO:0000313" key="2">
    <source>
        <dbReference type="Proteomes" id="UP000030351"/>
    </source>
</evidence>
<dbReference type="RefSeq" id="WP_034888850.1">
    <property type="nucleotide sequence ID" value="NZ_JRUQ01000018.1"/>
</dbReference>
<proteinExistence type="predicted"/>
<dbReference type="EMBL" id="JRUQ01000018">
    <property type="protein sequence ID" value="KGT95292.1"/>
    <property type="molecule type" value="Genomic_DNA"/>
</dbReference>
<organism evidence="1 2">
    <name type="scientific">Erwinia typographi</name>
    <dbReference type="NCBI Taxonomy" id="371042"/>
    <lineage>
        <taxon>Bacteria</taxon>
        <taxon>Pseudomonadati</taxon>
        <taxon>Pseudomonadota</taxon>
        <taxon>Gammaproteobacteria</taxon>
        <taxon>Enterobacterales</taxon>
        <taxon>Erwiniaceae</taxon>
        <taxon>Erwinia</taxon>
    </lineage>
</organism>
<keyword evidence="2" id="KW-1185">Reference proteome</keyword>
<comment type="caution">
    <text evidence="1">The sequence shown here is derived from an EMBL/GenBank/DDBJ whole genome shotgun (WGS) entry which is preliminary data.</text>
</comment>
<evidence type="ECO:0000313" key="1">
    <source>
        <dbReference type="EMBL" id="KGT95292.1"/>
    </source>
</evidence>
<protein>
    <recommendedName>
        <fullName evidence="3">Tail fiber protein</fullName>
    </recommendedName>
</protein>
<dbReference type="OrthoDB" id="6549064at2"/>
<dbReference type="Proteomes" id="UP000030351">
    <property type="component" value="Unassembled WGS sequence"/>
</dbReference>
<name>A0A0A3Z873_9GAMM</name>
<gene>
    <name evidence="1" type="ORF">NG99_04540</name>
</gene>
<evidence type="ECO:0008006" key="3">
    <source>
        <dbReference type="Google" id="ProtNLM"/>
    </source>
</evidence>
<dbReference type="eggNOG" id="COG5301">
    <property type="taxonomic scope" value="Bacteria"/>
</dbReference>
<sequence>MKPLIDPINTSDGQFHPINTQTGEKATIVTPDYMNDSQDATRSLQRELISILTASGIKPAEATDNQLLTALKKLFLDEDDDRVSGALQKGQNLADVDDADASLKNLGGYPLSGGALNGPVIPGTTEAGLQKDASSWNEGASSNKIFQVVGADTSYSVVSDFYLSAGNYWAWRVYLGKVDSVHVLDFRSDGTLRAPGDVYAGEAHLATDGNINGTCWGGFLNTWIVSKISAAVAGAITGIRLATSTWAATGSSNWSAPSGAVMNGVGIYTGAQARYAYIQVCIGGQWVNISTV</sequence>
<reference evidence="1 2" key="1">
    <citation type="submission" date="2014-10" db="EMBL/GenBank/DDBJ databases">
        <title>Genome sequence of Erwinia typographi M043b.</title>
        <authorList>
            <person name="Chan K.-G."/>
            <person name="Tan W.-S."/>
        </authorList>
    </citation>
    <scope>NUCLEOTIDE SEQUENCE [LARGE SCALE GENOMIC DNA]</scope>
    <source>
        <strain evidence="1 2">M043b</strain>
    </source>
</reference>
<dbReference type="Gene3D" id="6.20.70.20">
    <property type="match status" value="1"/>
</dbReference>